<evidence type="ECO:0000256" key="3">
    <source>
        <dbReference type="SAM" id="MobiDB-lite"/>
    </source>
</evidence>
<dbReference type="InterPro" id="IPR003245">
    <property type="entry name" value="Phytocyanin_dom"/>
</dbReference>
<feature type="domain" description="Phytocyanin" evidence="5">
    <location>
        <begin position="112"/>
        <end position="214"/>
    </location>
</feature>
<feature type="compositionally biased region" description="Gly residues" evidence="3">
    <location>
        <begin position="232"/>
        <end position="244"/>
    </location>
</feature>
<evidence type="ECO:0000256" key="1">
    <source>
        <dbReference type="ARBA" id="ARBA00023157"/>
    </source>
</evidence>
<dbReference type="SUPFAM" id="SSF49503">
    <property type="entry name" value="Cupredoxins"/>
    <property type="match status" value="1"/>
</dbReference>
<feature type="compositionally biased region" description="Low complexity" evidence="3">
    <location>
        <begin position="245"/>
        <end position="254"/>
    </location>
</feature>
<feature type="region of interest" description="Disordered" evidence="3">
    <location>
        <begin position="213"/>
        <end position="254"/>
    </location>
</feature>
<keyword evidence="2" id="KW-0325">Glycoprotein</keyword>
<keyword evidence="4" id="KW-0812">Transmembrane</keyword>
<dbReference type="CDD" id="cd13920">
    <property type="entry name" value="Stellacyanin"/>
    <property type="match status" value="1"/>
</dbReference>
<feature type="transmembrane region" description="Helical" evidence="4">
    <location>
        <begin position="258"/>
        <end position="276"/>
    </location>
</feature>
<sequence>MARFQQLPSSPFPFAIIHYPPAPRVTNPFPLQQYQLHLHLYKGSIAPSTLEPTTFTEAFHRTGCGIETGAERRGATDLGRGFFRTQTVMASAGVVVAVVLAAAALFSMAEAADFQVGDGQGWQPPSDSSFYSTWANGKTFAIGDTLTFNFATGLHDVAVVTKAEYDACNVAAANNVMNTGPTTVTLNSTGMQYFFCTFSNHCSRGQKLAVNVGGGGGGGGSSGSPTTPSSPSGGGSPPSTGGNGSPPSTATPSSAESFAASFVLILISLAVGAVVWF</sequence>
<dbReference type="InterPro" id="IPR008972">
    <property type="entry name" value="Cupredoxin"/>
</dbReference>
<keyword evidence="1" id="KW-1015">Disulfide bond</keyword>
<gene>
    <name evidence="6" type="ORF">LITE_LOCUS6178</name>
</gene>
<keyword evidence="4" id="KW-1133">Transmembrane helix</keyword>
<feature type="compositionally biased region" description="Gly residues" evidence="3">
    <location>
        <begin position="213"/>
        <end position="222"/>
    </location>
</feature>
<dbReference type="PROSITE" id="PS51485">
    <property type="entry name" value="PHYTOCYANIN"/>
    <property type="match status" value="1"/>
</dbReference>
<evidence type="ECO:0000313" key="7">
    <source>
        <dbReference type="Proteomes" id="UP001154282"/>
    </source>
</evidence>
<evidence type="ECO:0000259" key="5">
    <source>
        <dbReference type="PROSITE" id="PS51485"/>
    </source>
</evidence>
<proteinExistence type="predicted"/>
<dbReference type="PANTHER" id="PTHR33021">
    <property type="entry name" value="BLUE COPPER PROTEIN"/>
    <property type="match status" value="1"/>
</dbReference>
<dbReference type="GO" id="GO:0005886">
    <property type="term" value="C:plasma membrane"/>
    <property type="evidence" value="ECO:0007669"/>
    <property type="project" value="TreeGrafter"/>
</dbReference>
<dbReference type="Proteomes" id="UP001154282">
    <property type="component" value="Unassembled WGS sequence"/>
</dbReference>
<dbReference type="FunFam" id="2.60.40.420:FF:000034">
    <property type="entry name" value="Cupredoxin superfamily protein"/>
    <property type="match status" value="1"/>
</dbReference>
<reference evidence="6" key="1">
    <citation type="submission" date="2022-08" db="EMBL/GenBank/DDBJ databases">
        <authorList>
            <person name="Gutierrez-Valencia J."/>
        </authorList>
    </citation>
    <scope>NUCLEOTIDE SEQUENCE</scope>
</reference>
<protein>
    <recommendedName>
        <fullName evidence="5">Phytocyanin domain-containing protein</fullName>
    </recommendedName>
</protein>
<dbReference type="GO" id="GO:0009055">
    <property type="term" value="F:electron transfer activity"/>
    <property type="evidence" value="ECO:0007669"/>
    <property type="project" value="InterPro"/>
</dbReference>
<dbReference type="Gene3D" id="2.60.40.420">
    <property type="entry name" value="Cupredoxins - blue copper proteins"/>
    <property type="match status" value="1"/>
</dbReference>
<feature type="transmembrane region" description="Helical" evidence="4">
    <location>
        <begin position="88"/>
        <end position="109"/>
    </location>
</feature>
<dbReference type="PANTHER" id="PTHR33021:SF488">
    <property type="entry name" value="PHYTOCYANIN DOMAIN-CONTAINING PROTEIN"/>
    <property type="match status" value="1"/>
</dbReference>
<dbReference type="AlphaFoldDB" id="A0AAV0HVK4"/>
<name>A0AAV0HVK4_9ROSI</name>
<evidence type="ECO:0000256" key="2">
    <source>
        <dbReference type="ARBA" id="ARBA00023180"/>
    </source>
</evidence>
<comment type="caution">
    <text evidence="6">The sequence shown here is derived from an EMBL/GenBank/DDBJ whole genome shotgun (WGS) entry which is preliminary data.</text>
</comment>
<accession>A0AAV0HVK4</accession>
<dbReference type="EMBL" id="CAMGYJ010000003">
    <property type="protein sequence ID" value="CAI0389294.1"/>
    <property type="molecule type" value="Genomic_DNA"/>
</dbReference>
<keyword evidence="4" id="KW-0472">Membrane</keyword>
<keyword evidence="7" id="KW-1185">Reference proteome</keyword>
<evidence type="ECO:0000313" key="6">
    <source>
        <dbReference type="EMBL" id="CAI0389294.1"/>
    </source>
</evidence>
<organism evidence="6 7">
    <name type="scientific">Linum tenue</name>
    <dbReference type="NCBI Taxonomy" id="586396"/>
    <lineage>
        <taxon>Eukaryota</taxon>
        <taxon>Viridiplantae</taxon>
        <taxon>Streptophyta</taxon>
        <taxon>Embryophyta</taxon>
        <taxon>Tracheophyta</taxon>
        <taxon>Spermatophyta</taxon>
        <taxon>Magnoliopsida</taxon>
        <taxon>eudicotyledons</taxon>
        <taxon>Gunneridae</taxon>
        <taxon>Pentapetalae</taxon>
        <taxon>rosids</taxon>
        <taxon>fabids</taxon>
        <taxon>Malpighiales</taxon>
        <taxon>Linaceae</taxon>
        <taxon>Linum</taxon>
    </lineage>
</organism>
<evidence type="ECO:0000256" key="4">
    <source>
        <dbReference type="SAM" id="Phobius"/>
    </source>
</evidence>
<dbReference type="Pfam" id="PF02298">
    <property type="entry name" value="Cu_bind_like"/>
    <property type="match status" value="1"/>
</dbReference>
<dbReference type="InterPro" id="IPR039391">
    <property type="entry name" value="Phytocyanin-like"/>
</dbReference>